<keyword evidence="3" id="KW-1185">Reference proteome</keyword>
<accession>A0ABD3MKM1</accession>
<evidence type="ECO:0000256" key="1">
    <source>
        <dbReference type="SAM" id="MobiDB-lite"/>
    </source>
</evidence>
<protein>
    <submittedName>
        <fullName evidence="2">Uncharacterized protein</fullName>
    </submittedName>
</protein>
<proteinExistence type="predicted"/>
<evidence type="ECO:0000313" key="3">
    <source>
        <dbReference type="Proteomes" id="UP001530293"/>
    </source>
</evidence>
<reference evidence="2 3" key="1">
    <citation type="submission" date="2024-10" db="EMBL/GenBank/DDBJ databases">
        <title>Updated reference genomes for cyclostephanoid diatoms.</title>
        <authorList>
            <person name="Roberts W.R."/>
            <person name="Alverson A.J."/>
        </authorList>
    </citation>
    <scope>NUCLEOTIDE SEQUENCE [LARGE SCALE GENOMIC DNA]</scope>
    <source>
        <strain evidence="2 3">AJA232-27</strain>
    </source>
</reference>
<organism evidence="2 3">
    <name type="scientific">Discostella pseudostelligera</name>
    <dbReference type="NCBI Taxonomy" id="259834"/>
    <lineage>
        <taxon>Eukaryota</taxon>
        <taxon>Sar</taxon>
        <taxon>Stramenopiles</taxon>
        <taxon>Ochrophyta</taxon>
        <taxon>Bacillariophyta</taxon>
        <taxon>Coscinodiscophyceae</taxon>
        <taxon>Thalassiosirophycidae</taxon>
        <taxon>Stephanodiscales</taxon>
        <taxon>Stephanodiscaceae</taxon>
        <taxon>Discostella</taxon>
    </lineage>
</organism>
<name>A0ABD3MKM1_9STRA</name>
<feature type="region of interest" description="Disordered" evidence="1">
    <location>
        <begin position="1"/>
        <end position="24"/>
    </location>
</feature>
<comment type="caution">
    <text evidence="2">The sequence shown here is derived from an EMBL/GenBank/DDBJ whole genome shotgun (WGS) entry which is preliminary data.</text>
</comment>
<evidence type="ECO:0000313" key="2">
    <source>
        <dbReference type="EMBL" id="KAL3764484.1"/>
    </source>
</evidence>
<sequence>MGSRAREAGIAVVDTPATWGRDGMQTTEERGDAAVHGFWQRCQTTIFDVRITDTDARSARGRDFAKVQATHEKEKKNKYLQPCERHGMWRGSWQLIWPAKWGKGYLEMVHYV</sequence>
<dbReference type="EMBL" id="JALLBG020000104">
    <property type="protein sequence ID" value="KAL3764484.1"/>
    <property type="molecule type" value="Genomic_DNA"/>
</dbReference>
<dbReference type="AlphaFoldDB" id="A0ABD3MKM1"/>
<dbReference type="Proteomes" id="UP001530293">
    <property type="component" value="Unassembled WGS sequence"/>
</dbReference>
<gene>
    <name evidence="2" type="ORF">ACHAWU_009970</name>
</gene>